<comment type="caution">
    <text evidence="2">The sequence shown here is derived from an EMBL/GenBank/DDBJ whole genome shotgun (WGS) entry which is preliminary data.</text>
</comment>
<evidence type="ECO:0000313" key="2">
    <source>
        <dbReference type="EMBL" id="PIN10290.1"/>
    </source>
</evidence>
<evidence type="ECO:0000313" key="3">
    <source>
        <dbReference type="Proteomes" id="UP000231279"/>
    </source>
</evidence>
<gene>
    <name evidence="2" type="ORF">CDL12_17117</name>
</gene>
<dbReference type="PANTHER" id="PTHR15827:SF2">
    <property type="entry name" value="CYCLIN-DEPENDENT KINASE 2-INTERACTING PROTEIN"/>
    <property type="match status" value="1"/>
</dbReference>
<feature type="compositionally biased region" description="Low complexity" evidence="1">
    <location>
        <begin position="10"/>
        <end position="22"/>
    </location>
</feature>
<protein>
    <submittedName>
        <fullName evidence="2">Uncharacterized protein</fullName>
    </submittedName>
</protein>
<dbReference type="EMBL" id="NKXS01003266">
    <property type="protein sequence ID" value="PIN10290.1"/>
    <property type="molecule type" value="Genomic_DNA"/>
</dbReference>
<proteinExistence type="predicted"/>
<organism evidence="2 3">
    <name type="scientific">Handroanthus impetiginosus</name>
    <dbReference type="NCBI Taxonomy" id="429701"/>
    <lineage>
        <taxon>Eukaryota</taxon>
        <taxon>Viridiplantae</taxon>
        <taxon>Streptophyta</taxon>
        <taxon>Embryophyta</taxon>
        <taxon>Tracheophyta</taxon>
        <taxon>Spermatophyta</taxon>
        <taxon>Magnoliopsida</taxon>
        <taxon>eudicotyledons</taxon>
        <taxon>Gunneridae</taxon>
        <taxon>Pentapetalae</taxon>
        <taxon>asterids</taxon>
        <taxon>lamiids</taxon>
        <taxon>Lamiales</taxon>
        <taxon>Bignoniaceae</taxon>
        <taxon>Crescentiina</taxon>
        <taxon>Tabebuia alliance</taxon>
        <taxon>Handroanthus</taxon>
    </lineage>
</organism>
<dbReference type="Proteomes" id="UP000231279">
    <property type="component" value="Unassembled WGS sequence"/>
</dbReference>
<accession>A0A2G9GZ55</accession>
<evidence type="ECO:0000256" key="1">
    <source>
        <dbReference type="SAM" id="MobiDB-lite"/>
    </source>
</evidence>
<sequence>MEPKTLPKESQLQSQCSMPSSSSSSAQLWRLATQRNLKNYSHRYMDGTDFGVLSDMPNIREKACYKLFIQQELYRGKLLSSYRKMKAYYSPMLYNLIEHVSAYFSHKPFPSNFMRDFFCYYLPQLISKDDSDKGNCGGILVFKFHSIASFELAWEVVRMFIVELNLKLLVMEFLSICYEKVAKVNRLQVYLTTWLAEVNIDRYRMDDIFATVEEEMRFNFLETSG</sequence>
<dbReference type="AlphaFoldDB" id="A0A2G9GZ55"/>
<dbReference type="PANTHER" id="PTHR15827">
    <property type="entry name" value="CYCLIN-DEPENDENT KINASE 2-INTERACTING PROTEIN"/>
    <property type="match status" value="1"/>
</dbReference>
<dbReference type="STRING" id="429701.A0A2G9GZ55"/>
<reference evidence="3" key="1">
    <citation type="journal article" date="2018" name="Gigascience">
        <title>Genome assembly of the Pink Ipe (Handroanthus impetiginosus, Bignoniaceae), a highly valued, ecologically keystone Neotropical timber forest tree.</title>
        <authorList>
            <person name="Silva-Junior O.B."/>
            <person name="Grattapaglia D."/>
            <person name="Novaes E."/>
            <person name="Collevatti R.G."/>
        </authorList>
    </citation>
    <scope>NUCLEOTIDE SEQUENCE [LARGE SCALE GENOMIC DNA]</scope>
    <source>
        <strain evidence="3">cv. UFG-1</strain>
    </source>
</reference>
<feature type="region of interest" description="Disordered" evidence="1">
    <location>
        <begin position="1"/>
        <end position="22"/>
    </location>
</feature>
<keyword evidence="3" id="KW-1185">Reference proteome</keyword>
<name>A0A2G9GZ55_9LAMI</name>
<dbReference type="OrthoDB" id="1913984at2759"/>